<organism evidence="3">
    <name type="scientific">Angiostrongylus costaricensis</name>
    <name type="common">Nematode worm</name>
    <dbReference type="NCBI Taxonomy" id="334426"/>
    <lineage>
        <taxon>Eukaryota</taxon>
        <taxon>Metazoa</taxon>
        <taxon>Ecdysozoa</taxon>
        <taxon>Nematoda</taxon>
        <taxon>Chromadorea</taxon>
        <taxon>Rhabditida</taxon>
        <taxon>Rhabditina</taxon>
        <taxon>Rhabditomorpha</taxon>
        <taxon>Strongyloidea</taxon>
        <taxon>Metastrongylidae</taxon>
        <taxon>Angiostrongylus</taxon>
    </lineage>
</organism>
<dbReference type="AlphaFoldDB" id="A0A0R3PPA8"/>
<keyword evidence="2" id="KW-1185">Reference proteome</keyword>
<dbReference type="EMBL" id="UYYA01003997">
    <property type="protein sequence ID" value="VDM58592.1"/>
    <property type="molecule type" value="Genomic_DNA"/>
</dbReference>
<evidence type="ECO:0000313" key="2">
    <source>
        <dbReference type="Proteomes" id="UP000267027"/>
    </source>
</evidence>
<evidence type="ECO:0000313" key="3">
    <source>
        <dbReference type="WBParaSite" id="ACOC_0000700601-mRNA-1"/>
    </source>
</evidence>
<evidence type="ECO:0000313" key="1">
    <source>
        <dbReference type="EMBL" id="VDM58592.1"/>
    </source>
</evidence>
<dbReference type="WBParaSite" id="ACOC_0000700601-mRNA-1">
    <property type="protein sequence ID" value="ACOC_0000700601-mRNA-1"/>
    <property type="gene ID" value="ACOC_0000700601"/>
</dbReference>
<proteinExistence type="predicted"/>
<name>A0A0R3PPA8_ANGCS</name>
<sequence length="47" mass="5359">MLLSRDAAMQFCTDTVFLKDAFEDLRTGNVSQLSKLEEELKHAIKKS</sequence>
<reference evidence="1 2" key="2">
    <citation type="submission" date="2018-11" db="EMBL/GenBank/DDBJ databases">
        <authorList>
            <consortium name="Pathogen Informatics"/>
        </authorList>
    </citation>
    <scope>NUCLEOTIDE SEQUENCE [LARGE SCALE GENOMIC DNA]</scope>
    <source>
        <strain evidence="1 2">Costa Rica</strain>
    </source>
</reference>
<dbReference type="Proteomes" id="UP000267027">
    <property type="component" value="Unassembled WGS sequence"/>
</dbReference>
<protein>
    <submittedName>
        <fullName evidence="3">FH2 domain-containing protein</fullName>
    </submittedName>
</protein>
<gene>
    <name evidence="1" type="ORF">ACOC_LOCUS7007</name>
</gene>
<reference evidence="3" key="1">
    <citation type="submission" date="2017-02" db="UniProtKB">
        <authorList>
            <consortium name="WormBaseParasite"/>
        </authorList>
    </citation>
    <scope>IDENTIFICATION</scope>
</reference>
<accession>A0A0R3PPA8</accession>